<evidence type="ECO:0000313" key="2">
    <source>
        <dbReference type="EMBL" id="VAW40994.1"/>
    </source>
</evidence>
<dbReference type="Gene3D" id="3.40.50.2000">
    <property type="entry name" value="Glycogen Phosphorylase B"/>
    <property type="match status" value="2"/>
</dbReference>
<evidence type="ECO:0000259" key="1">
    <source>
        <dbReference type="Pfam" id="PF13439"/>
    </source>
</evidence>
<dbReference type="EMBL" id="UOEW01000292">
    <property type="protein sequence ID" value="VAW40994.1"/>
    <property type="molecule type" value="Genomic_DNA"/>
</dbReference>
<reference evidence="2" key="1">
    <citation type="submission" date="2018-06" db="EMBL/GenBank/DDBJ databases">
        <authorList>
            <person name="Zhirakovskaya E."/>
        </authorList>
    </citation>
    <scope>NUCLEOTIDE SEQUENCE</scope>
</reference>
<protein>
    <recommendedName>
        <fullName evidence="1">Glycosyltransferase subfamily 4-like N-terminal domain-containing protein</fullName>
    </recommendedName>
</protein>
<dbReference type="AlphaFoldDB" id="A0A3B0WBG9"/>
<accession>A0A3B0WBG9</accession>
<name>A0A3B0WBG9_9ZZZZ</name>
<dbReference type="InterPro" id="IPR028098">
    <property type="entry name" value="Glyco_trans_4-like_N"/>
</dbReference>
<sequence length="393" mass="45140">MRVLYLTYENVFRTGILQAMVLKPLSLMSKKFGTEFVITSSVKGFENDDIYIKNKNNFSEENIYVVEFSKKLTGKQSVFTFIKDIFPLVLFSIREARKCDVIHCRSYGGAMIGFVASFFSKKPFIFDMRGVLPEETVEVGKIKRESLKFKLLKRVEKTLINKADCVVTVSNKFSEYIQDNFSPKKVVNTNNPTDFNMYGKEYSAHDKVNFIYSGSMQVWHEPEITIRYFSELYKKFGDRIFFKFCTNDAGKAEDIFEKYSLPATSYEIITAAFAEMPLHYSKSDIAFCFAKNSFSRSVCFPVKFSEYIASGLFVLGNRGIGDISDIINRYKCGVSFDDLENVSGNIGTISEVVNSMLDNSYKNYDRNALSFLDWNDEGVDNIHNIYKIITSKR</sequence>
<organism evidence="2">
    <name type="scientific">hydrothermal vent metagenome</name>
    <dbReference type="NCBI Taxonomy" id="652676"/>
    <lineage>
        <taxon>unclassified sequences</taxon>
        <taxon>metagenomes</taxon>
        <taxon>ecological metagenomes</taxon>
    </lineage>
</organism>
<dbReference type="SUPFAM" id="SSF53756">
    <property type="entry name" value="UDP-Glycosyltransferase/glycogen phosphorylase"/>
    <property type="match status" value="1"/>
</dbReference>
<proteinExistence type="predicted"/>
<gene>
    <name evidence="2" type="ORF">MNBD_GAMMA01-790</name>
</gene>
<dbReference type="Pfam" id="PF13439">
    <property type="entry name" value="Glyco_transf_4"/>
    <property type="match status" value="1"/>
</dbReference>
<feature type="domain" description="Glycosyltransferase subfamily 4-like N-terminal" evidence="1">
    <location>
        <begin position="90"/>
        <end position="189"/>
    </location>
</feature>